<dbReference type="Pfam" id="PF00873">
    <property type="entry name" value="ACR_tran"/>
    <property type="match status" value="1"/>
</dbReference>
<feature type="transmembrane region" description="Helical" evidence="1">
    <location>
        <begin position="521"/>
        <end position="542"/>
    </location>
</feature>
<dbReference type="PANTHER" id="PTHR32063">
    <property type="match status" value="1"/>
</dbReference>
<evidence type="ECO:0000313" key="2">
    <source>
        <dbReference type="EMBL" id="XAE44640.1"/>
    </source>
</evidence>
<feature type="transmembrane region" description="Helical" evidence="1">
    <location>
        <begin position="358"/>
        <end position="379"/>
    </location>
</feature>
<feature type="transmembrane region" description="Helical" evidence="1">
    <location>
        <begin position="875"/>
        <end position="896"/>
    </location>
</feature>
<keyword evidence="1" id="KW-1133">Transmembrane helix</keyword>
<dbReference type="SUPFAM" id="SSF82866">
    <property type="entry name" value="Multidrug efflux transporter AcrB transmembrane domain"/>
    <property type="match status" value="2"/>
</dbReference>
<dbReference type="InterPro" id="IPR001036">
    <property type="entry name" value="Acrflvin-R"/>
</dbReference>
<dbReference type="Gene3D" id="3.30.70.1430">
    <property type="entry name" value="Multidrug efflux transporter AcrB pore domain"/>
    <property type="match status" value="2"/>
</dbReference>
<dbReference type="InterPro" id="IPR027463">
    <property type="entry name" value="AcrB_DN_DC_subdom"/>
</dbReference>
<dbReference type="EMBL" id="CP152276">
    <property type="protein sequence ID" value="XAE44640.1"/>
    <property type="molecule type" value="Genomic_DNA"/>
</dbReference>
<dbReference type="SUPFAM" id="SSF82714">
    <property type="entry name" value="Multidrug efflux transporter AcrB TolC docking domain, DN and DC subdomains"/>
    <property type="match status" value="2"/>
</dbReference>
<feature type="transmembrane region" description="Helical" evidence="1">
    <location>
        <begin position="461"/>
        <end position="488"/>
    </location>
</feature>
<keyword evidence="3" id="KW-1185">Reference proteome</keyword>
<evidence type="ECO:0000256" key="1">
    <source>
        <dbReference type="SAM" id="Phobius"/>
    </source>
</evidence>
<dbReference type="Proteomes" id="UP001449795">
    <property type="component" value="Chromosome"/>
</dbReference>
<feature type="transmembrane region" description="Helical" evidence="1">
    <location>
        <begin position="429"/>
        <end position="449"/>
    </location>
</feature>
<dbReference type="PRINTS" id="PR00702">
    <property type="entry name" value="ACRIFLAVINRP"/>
</dbReference>
<dbReference type="Gene3D" id="1.20.1640.10">
    <property type="entry name" value="Multidrug efflux transporter AcrB transmembrane domain"/>
    <property type="match status" value="2"/>
</dbReference>
<reference evidence="2 3" key="1">
    <citation type="submission" date="2024-04" db="EMBL/GenBank/DDBJ databases">
        <title>Complete genome sequence of Nguyenibacter vanlangesis HBCM-1154, a strain capable of nitrogen fixation, IAA production, and phosphorus solubilization isolated from sugarcane soil.</title>
        <authorList>
            <person name="MY HANH P."/>
        </authorList>
    </citation>
    <scope>NUCLEOTIDE SEQUENCE [LARGE SCALE GENOMIC DNA]</scope>
    <source>
        <strain evidence="2 3">HBCM 1154</strain>
    </source>
</reference>
<keyword evidence="1" id="KW-0472">Membrane</keyword>
<sequence length="1025" mass="109345">MRFTDLFIRRPVLSIVVCLLIVVMGVHAGLSLPIQRFPQTVSATIQVSTTYYGADAATMAGFVTTPIENAISATGGVDYIDSTSATSLSTVTLHLRLNQDPKAAIAQVQAYVSAIGNKLPPGTQQPVITMTNNEGSAMYIAVSSRTLRPEQVSDYASRVVLPQLQAVPGVLHATDMTEANLALRVWFDARRLAGYGLTASAAVLALQENDYVTGVGTTMGGMSFTNLAITSGLHTEEQFRNLVLIRSGSAIIKLGDVARIELGPEATNIGVTDGLGQGAFIRVTLTPGANMLETAAGLRMAFAHIVSGLPPDIRANIVFDLSDFVRASLQEVMRTLAEAVVIVAVVIFLFLGSFRSVLIPLVTIPVSLIGTLALMKVLGFSVNSLTLLALVLAIGLVVDDAIIMVENVNRHLANGQTPLQASLSAGRELAGPVIAMTVVLIAAYIPVGLQKGLIGALFTEFAFTLAASVTVSAVLALTLSPMMCACLLRPHGAQAGRLVRLGDSGLHLMHRVYANFLRHSLSFWPVTVILAFFIMGATGWMFRGARSELAPPEDMGLVAVAGQAPPSTTLDFVKKYNASVLAAFKTIPEMRDYWLVDAPRMQDGGIALTAWDKRTRTATEIQEALQNRLNQIPGLQLAVFQPPSLPGSRGMPIQFVLKGSGSAEELAAVSKTILMQARKSGLFAYIDNDLVIDQPQITIDLDRNKIGELGLKVEDIGDGLNWLLGGGYVNYFSRDQRSYRVMPMVTRNQRLNAEQILNYPIAFVPQPNGPSIPVPLSTVATLTHQVVPEQIAHFQQLNATTLQGIPRHGVSTDQAYAELQKLADRYLPGGFATDTSGSLRDYIAERGSFLPGFGFGLVIIFLALAALFESFRDPLIILISVPMSVAGAMLFLWLGIGGASINLYSEIGLVSLAGLISKHGILIVEVANEQQARGSSKLAAIEHAALLRLRPILMTSGAMVLGVLPLLFASGAGAASRYVMGLVLASGLAIGTVFTLFIVPAFYLLLARRRGASTEPAPDMPSVLS</sequence>
<dbReference type="Gene3D" id="3.30.70.1320">
    <property type="entry name" value="Multidrug efflux transporter AcrB pore domain like"/>
    <property type="match status" value="1"/>
</dbReference>
<feature type="transmembrane region" description="Helical" evidence="1">
    <location>
        <begin position="849"/>
        <end position="868"/>
    </location>
</feature>
<dbReference type="Gene3D" id="3.30.2090.10">
    <property type="entry name" value="Multidrug efflux transporter AcrB TolC docking domain, DN and DC subdomains"/>
    <property type="match status" value="2"/>
</dbReference>
<dbReference type="RefSeq" id="WP_342629872.1">
    <property type="nucleotide sequence ID" value="NZ_CP152276.1"/>
</dbReference>
<feature type="transmembrane region" description="Helical" evidence="1">
    <location>
        <begin position="332"/>
        <end position="351"/>
    </location>
</feature>
<proteinExistence type="predicted"/>
<keyword evidence="1" id="KW-0812">Transmembrane</keyword>
<feature type="transmembrane region" description="Helical" evidence="1">
    <location>
        <begin position="949"/>
        <end position="972"/>
    </location>
</feature>
<gene>
    <name evidence="2" type="ORF">AAC691_09580</name>
</gene>
<protein>
    <submittedName>
        <fullName evidence="2">Efflux RND transporter permease subunit</fullName>
    </submittedName>
</protein>
<dbReference type="PANTHER" id="PTHR32063:SF14">
    <property type="entry name" value="BLL4319 PROTEIN"/>
    <property type="match status" value="1"/>
</dbReference>
<dbReference type="Gene3D" id="3.30.70.1440">
    <property type="entry name" value="Multidrug efflux transporter AcrB pore domain"/>
    <property type="match status" value="1"/>
</dbReference>
<organism evidence="2 3">
    <name type="scientific">Nguyenibacter vanlangensis</name>
    <dbReference type="NCBI Taxonomy" id="1216886"/>
    <lineage>
        <taxon>Bacteria</taxon>
        <taxon>Pseudomonadati</taxon>
        <taxon>Pseudomonadota</taxon>
        <taxon>Alphaproteobacteria</taxon>
        <taxon>Acetobacterales</taxon>
        <taxon>Acetobacteraceae</taxon>
        <taxon>Nguyenibacter</taxon>
    </lineage>
</organism>
<accession>A0ABZ3DAA3</accession>
<dbReference type="SUPFAM" id="SSF82693">
    <property type="entry name" value="Multidrug efflux transporter AcrB pore domain, PN1, PN2, PC1 and PC2 subdomains"/>
    <property type="match status" value="3"/>
</dbReference>
<evidence type="ECO:0000313" key="3">
    <source>
        <dbReference type="Proteomes" id="UP001449795"/>
    </source>
</evidence>
<feature type="transmembrane region" description="Helical" evidence="1">
    <location>
        <begin position="385"/>
        <end position="408"/>
    </location>
</feature>
<feature type="transmembrane region" description="Helical" evidence="1">
    <location>
        <begin position="908"/>
        <end position="928"/>
    </location>
</feature>
<name>A0ABZ3DAA3_9PROT</name>
<feature type="transmembrane region" description="Helical" evidence="1">
    <location>
        <begin position="978"/>
        <end position="1006"/>
    </location>
</feature>